<dbReference type="Pfam" id="PF13409">
    <property type="entry name" value="GST_N_2"/>
    <property type="match status" value="1"/>
</dbReference>
<sequence>MRLVVGTDSTWSLRAWICAYIAGLEMETQVIDLTKPEAKEQLKLMSPTGLVPALTTDNNCVIHDSLAISEYLNELSGGKLLPQSESQRAEARSLCCEMHSGFVALRTYCSFTLDKPDVDSLPMQELSSELTRINTIFAKARLPFMYDEPTMVDAFYAILAYRLESYGLSLQGKAADYQRCLLEWHGLTSAIEAATEWRNG</sequence>
<dbReference type="SUPFAM" id="SSF52833">
    <property type="entry name" value="Thioredoxin-like"/>
    <property type="match status" value="1"/>
</dbReference>
<dbReference type="PROSITE" id="PS50404">
    <property type="entry name" value="GST_NTER"/>
    <property type="match status" value="1"/>
</dbReference>
<name>A0A837G6H3_9VIBR</name>
<dbReference type="GO" id="GO:0016034">
    <property type="term" value="F:maleylacetoacetate isomerase activity"/>
    <property type="evidence" value="ECO:0007669"/>
    <property type="project" value="TreeGrafter"/>
</dbReference>
<dbReference type="EMBL" id="JXXR01000016">
    <property type="protein sequence ID" value="KJY71493.1"/>
    <property type="molecule type" value="Genomic_DNA"/>
</dbReference>
<comment type="caution">
    <text evidence="1">The sequence shown here is derived from an EMBL/GenBank/DDBJ whole genome shotgun (WGS) entry which is preliminary data.</text>
</comment>
<dbReference type="Gene3D" id="1.20.1050.10">
    <property type="match status" value="1"/>
</dbReference>
<dbReference type="InterPro" id="IPR004045">
    <property type="entry name" value="Glutathione_S-Trfase_N"/>
</dbReference>
<proteinExistence type="predicted"/>
<reference evidence="1" key="1">
    <citation type="journal article" date="2015" name="BMC Genomics">
        <title>Genome mining reveals unlocked bioactive potential of marine Gram-negative bacteria.</title>
        <authorList>
            <person name="Machado H."/>
            <person name="Sonnenschein E.C."/>
            <person name="Melchiorsen J."/>
            <person name="Gram L."/>
        </authorList>
    </citation>
    <scope>NUCLEOTIDE SEQUENCE</scope>
    <source>
        <strain evidence="1">S2052</strain>
    </source>
</reference>
<evidence type="ECO:0000313" key="1">
    <source>
        <dbReference type="EMBL" id="KJY71493.1"/>
    </source>
</evidence>
<dbReference type="SUPFAM" id="SSF47616">
    <property type="entry name" value="GST C-terminal domain-like"/>
    <property type="match status" value="1"/>
</dbReference>
<keyword evidence="1" id="KW-0808">Transferase</keyword>
<dbReference type="PANTHER" id="PTHR42673">
    <property type="entry name" value="MALEYLACETOACETATE ISOMERASE"/>
    <property type="match status" value="1"/>
</dbReference>
<dbReference type="GO" id="GO:0006749">
    <property type="term" value="P:glutathione metabolic process"/>
    <property type="evidence" value="ECO:0007669"/>
    <property type="project" value="TreeGrafter"/>
</dbReference>
<organism evidence="1">
    <name type="scientific">Vibrio coralliilyticus</name>
    <dbReference type="NCBI Taxonomy" id="190893"/>
    <lineage>
        <taxon>Bacteria</taxon>
        <taxon>Pseudomonadati</taxon>
        <taxon>Pseudomonadota</taxon>
        <taxon>Gammaproteobacteria</taxon>
        <taxon>Vibrionales</taxon>
        <taxon>Vibrionaceae</taxon>
        <taxon>Vibrio</taxon>
    </lineage>
</organism>
<gene>
    <name evidence="1" type="ORF">TW71_15930</name>
</gene>
<dbReference type="AlphaFoldDB" id="A0A837G6H3"/>
<dbReference type="RefSeq" id="WP_045986549.1">
    <property type="nucleotide sequence ID" value="NZ_CP063052.1"/>
</dbReference>
<accession>A0A837G6H3</accession>
<dbReference type="InterPro" id="IPR036249">
    <property type="entry name" value="Thioredoxin-like_sf"/>
</dbReference>
<dbReference type="InterPro" id="IPR036282">
    <property type="entry name" value="Glutathione-S-Trfase_C_sf"/>
</dbReference>
<dbReference type="GO" id="GO:0004364">
    <property type="term" value="F:glutathione transferase activity"/>
    <property type="evidence" value="ECO:0007669"/>
    <property type="project" value="TreeGrafter"/>
</dbReference>
<dbReference type="PANTHER" id="PTHR42673:SF4">
    <property type="entry name" value="MALEYLACETOACETATE ISOMERASE"/>
    <property type="match status" value="1"/>
</dbReference>
<protein>
    <submittedName>
        <fullName evidence="1">Glutathione S-transferase</fullName>
    </submittedName>
</protein>
<dbReference type="Gene3D" id="3.40.30.10">
    <property type="entry name" value="Glutaredoxin"/>
    <property type="match status" value="1"/>
</dbReference>
<dbReference type="GO" id="GO:0006559">
    <property type="term" value="P:L-phenylalanine catabolic process"/>
    <property type="evidence" value="ECO:0007669"/>
    <property type="project" value="TreeGrafter"/>
</dbReference>